<feature type="coiled-coil region" evidence="6">
    <location>
        <begin position="129"/>
        <end position="156"/>
    </location>
</feature>
<dbReference type="PANTHER" id="PTHR45633">
    <property type="entry name" value="60 KDA HEAT SHOCK PROTEIN, MITOCHONDRIAL"/>
    <property type="match status" value="1"/>
</dbReference>
<proteinExistence type="inferred from homology"/>
<dbReference type="InterPro" id="IPR027413">
    <property type="entry name" value="GROEL-like_equatorial_sf"/>
</dbReference>
<accession>A0AA35VXT2</accession>
<dbReference type="Pfam" id="PF00118">
    <property type="entry name" value="Cpn60_TCP1"/>
    <property type="match status" value="1"/>
</dbReference>
<keyword evidence="4" id="KW-0067">ATP-binding</keyword>
<evidence type="ECO:0000256" key="3">
    <source>
        <dbReference type="ARBA" id="ARBA00022741"/>
    </source>
</evidence>
<evidence type="ECO:0000256" key="6">
    <source>
        <dbReference type="SAM" id="Coils"/>
    </source>
</evidence>
<dbReference type="Gene3D" id="1.10.560.10">
    <property type="entry name" value="GroEL-like equatorial domain"/>
    <property type="match status" value="1"/>
</dbReference>
<evidence type="ECO:0000313" key="8">
    <source>
        <dbReference type="Proteomes" id="UP001177003"/>
    </source>
</evidence>
<dbReference type="GO" id="GO:0042026">
    <property type="term" value="P:protein refolding"/>
    <property type="evidence" value="ECO:0007669"/>
    <property type="project" value="InterPro"/>
</dbReference>
<dbReference type="InterPro" id="IPR027410">
    <property type="entry name" value="TCP-1-like_intermed_sf"/>
</dbReference>
<keyword evidence="8" id="KW-1185">Reference proteome</keyword>
<keyword evidence="3" id="KW-0547">Nucleotide-binding</keyword>
<evidence type="ECO:0000256" key="5">
    <source>
        <dbReference type="ARBA" id="ARBA00023186"/>
    </source>
</evidence>
<organism evidence="7 8">
    <name type="scientific">Lactuca saligna</name>
    <name type="common">Willowleaf lettuce</name>
    <dbReference type="NCBI Taxonomy" id="75948"/>
    <lineage>
        <taxon>Eukaryota</taxon>
        <taxon>Viridiplantae</taxon>
        <taxon>Streptophyta</taxon>
        <taxon>Embryophyta</taxon>
        <taxon>Tracheophyta</taxon>
        <taxon>Spermatophyta</taxon>
        <taxon>Magnoliopsida</taxon>
        <taxon>eudicotyledons</taxon>
        <taxon>Gunneridae</taxon>
        <taxon>Pentapetalae</taxon>
        <taxon>asterids</taxon>
        <taxon>campanulids</taxon>
        <taxon>Asterales</taxon>
        <taxon>Asteraceae</taxon>
        <taxon>Cichorioideae</taxon>
        <taxon>Cichorieae</taxon>
        <taxon>Lactucinae</taxon>
        <taxon>Lactuca</taxon>
    </lineage>
</organism>
<dbReference type="GO" id="GO:0140662">
    <property type="term" value="F:ATP-dependent protein folding chaperone"/>
    <property type="evidence" value="ECO:0007669"/>
    <property type="project" value="InterPro"/>
</dbReference>
<protein>
    <submittedName>
        <fullName evidence="7">Uncharacterized protein</fullName>
    </submittedName>
</protein>
<dbReference type="InterPro" id="IPR027409">
    <property type="entry name" value="GroEL-like_apical_dom_sf"/>
</dbReference>
<dbReference type="Gene3D" id="3.50.7.10">
    <property type="entry name" value="GroEL"/>
    <property type="match status" value="1"/>
</dbReference>
<dbReference type="SUPFAM" id="SSF48592">
    <property type="entry name" value="GroEL equatorial domain-like"/>
    <property type="match status" value="1"/>
</dbReference>
<dbReference type="EMBL" id="OX465078">
    <property type="protein sequence ID" value="CAI9270627.1"/>
    <property type="molecule type" value="Genomic_DNA"/>
</dbReference>
<keyword evidence="5" id="KW-0143">Chaperone</keyword>
<evidence type="ECO:0000256" key="2">
    <source>
        <dbReference type="ARBA" id="ARBA00008020"/>
    </source>
</evidence>
<comment type="similarity">
    <text evidence="2">Belongs to the TCP-1 chaperonin family.</text>
</comment>
<dbReference type="InterPro" id="IPR001844">
    <property type="entry name" value="Cpn60/GroEL"/>
</dbReference>
<dbReference type="InterPro" id="IPR017998">
    <property type="entry name" value="Chaperone_TCP-1"/>
</dbReference>
<comment type="similarity">
    <text evidence="1">Belongs to the chaperonin (HSP60) family.</text>
</comment>
<reference evidence="7" key="1">
    <citation type="submission" date="2023-04" db="EMBL/GenBank/DDBJ databases">
        <authorList>
            <person name="Vijverberg K."/>
            <person name="Xiong W."/>
            <person name="Schranz E."/>
        </authorList>
    </citation>
    <scope>NUCLEOTIDE SEQUENCE</scope>
</reference>
<sequence>MRLKHFFLFKSAEHDFFFFTCSTLPYAATSLLLTATTRASSRLPNHAFLIVNLVKKVQDFLNGPTFGDAEIDRASLKIGEKIASGSCGDLFHGEYLGVSVKKDVIVTISSCAWVCYESDGEIEALREWLEDDDAKEKQLKENIKKWQRNKSNDLNDNHIVGQVALQFRSSVHSTNIGGVSEAEVGEKKDRVTDALNATKTAVEEGIVPGGGVALLYASKELDNLITTNFDQKIGVQIIQNALKAPVYTVAANAGVEGDVVVGKLLEQDNPDLGYDAAKA</sequence>
<dbReference type="PRINTS" id="PR00304">
    <property type="entry name" value="TCOMPLEXTCP1"/>
</dbReference>
<dbReference type="GO" id="GO:0005524">
    <property type="term" value="F:ATP binding"/>
    <property type="evidence" value="ECO:0007669"/>
    <property type="project" value="UniProtKB-KW"/>
</dbReference>
<dbReference type="Proteomes" id="UP001177003">
    <property type="component" value="Chromosome 2"/>
</dbReference>
<gene>
    <name evidence="7" type="ORF">LSALG_LOCUS10930</name>
</gene>
<name>A0AA35VXT2_LACSI</name>
<evidence type="ECO:0000256" key="4">
    <source>
        <dbReference type="ARBA" id="ARBA00022840"/>
    </source>
</evidence>
<dbReference type="Gene3D" id="3.30.260.10">
    <property type="entry name" value="TCP-1-like chaperonin intermediate domain"/>
    <property type="match status" value="1"/>
</dbReference>
<evidence type="ECO:0000313" key="7">
    <source>
        <dbReference type="EMBL" id="CAI9270627.1"/>
    </source>
</evidence>
<dbReference type="AlphaFoldDB" id="A0AA35VXT2"/>
<evidence type="ECO:0000256" key="1">
    <source>
        <dbReference type="ARBA" id="ARBA00006607"/>
    </source>
</evidence>
<dbReference type="InterPro" id="IPR002423">
    <property type="entry name" value="Cpn60/GroEL/TCP-1"/>
</dbReference>
<keyword evidence="6" id="KW-0175">Coiled coil</keyword>